<dbReference type="Gramene" id="Bo7g082160.1">
    <property type="protein sequence ID" value="Bo7g082160.1"/>
    <property type="gene ID" value="Bo7g082160"/>
</dbReference>
<dbReference type="Proteomes" id="UP000032141">
    <property type="component" value="Chromosome C7"/>
</dbReference>
<evidence type="ECO:0000313" key="2">
    <source>
        <dbReference type="Proteomes" id="UP000032141"/>
    </source>
</evidence>
<keyword evidence="2" id="KW-1185">Reference proteome</keyword>
<sequence length="510" mass="57304">MSTKSFLCRRLSLCLNLAENKTWWTERYGSIMPPNEKSFPVMNHRSIEDSAQSKSTSDFLRTVWSFYQILDKYAAAPEVIFRVLDRFLVSISQLNPTSIQHLIGVVILSFEHGLSLTVDHFEALFRLQIILKTDKYRLVPRNFMSVVKGFLSNFNSWKKFFFFVRISAVSVEESCIPLFRSQPNDRPFINPIAPFPEDTIAVRDLLSNGPFFWTSFSPKRVQKALRFADPGLASGAETNSDSEPDAPDPCVAAADEASLTSSKGKDIELGDIDFSVDDSTLLGWDPNLVYGDGSGTSEAPLSDFDDFFSGLPSGFDPLPSVDELGRSKVVAEGSRIINGGLNLLGSALEASHREAMVYRFKTQKAEKDLACMQSEMLEQDSKLARDHERAIRRAERKGKREMVEAEYGNLRDAYSLVGDYRECRGSVDTLWKTQADDYVFEKEMREMKDHAHAEALIPLIDGRIEGFWDPIPVSPDTVETTTEFPGNCEEVDRPVDAFGASLSGNFYFDP</sequence>
<reference evidence="1 2" key="1">
    <citation type="journal article" date="2014" name="Genome Biol.">
        <title>Transcriptome and methylome profiling reveals relics of genome dominance in the mesopolyploid Brassica oleracea.</title>
        <authorList>
            <person name="Parkin I.A."/>
            <person name="Koh C."/>
            <person name="Tang H."/>
            <person name="Robinson S.J."/>
            <person name="Kagale S."/>
            <person name="Clarke W.E."/>
            <person name="Town C.D."/>
            <person name="Nixon J."/>
            <person name="Krishnakumar V."/>
            <person name="Bidwell S.L."/>
            <person name="Denoeud F."/>
            <person name="Belcram H."/>
            <person name="Links M.G."/>
            <person name="Just J."/>
            <person name="Clarke C."/>
            <person name="Bender T."/>
            <person name="Huebert T."/>
            <person name="Mason A.S."/>
            <person name="Pires J.C."/>
            <person name="Barker G."/>
            <person name="Moore J."/>
            <person name="Walley P.G."/>
            <person name="Manoli S."/>
            <person name="Batley J."/>
            <person name="Edwards D."/>
            <person name="Nelson M.N."/>
            <person name="Wang X."/>
            <person name="Paterson A.H."/>
            <person name="King G."/>
            <person name="Bancroft I."/>
            <person name="Chalhoub B."/>
            <person name="Sharpe A.G."/>
        </authorList>
    </citation>
    <scope>NUCLEOTIDE SEQUENCE</scope>
    <source>
        <strain evidence="1 2">cv. TO1000</strain>
    </source>
</reference>
<dbReference type="AlphaFoldDB" id="A0A0D3DAV8"/>
<reference evidence="1" key="2">
    <citation type="submission" date="2015-03" db="UniProtKB">
        <authorList>
            <consortium name="EnsemblPlants"/>
        </authorList>
    </citation>
    <scope>IDENTIFICATION</scope>
</reference>
<dbReference type="PANTHER" id="PTHR31099">
    <property type="entry name" value="OS06G0165300 PROTEIN"/>
    <property type="match status" value="1"/>
</dbReference>
<accession>A0A0D3DAV8</accession>
<dbReference type="HOGENOM" id="CLU_019862_0_1_1"/>
<protein>
    <submittedName>
        <fullName evidence="1">Uncharacterized protein</fullName>
    </submittedName>
</protein>
<organism evidence="1 2">
    <name type="scientific">Brassica oleracea var. oleracea</name>
    <dbReference type="NCBI Taxonomy" id="109376"/>
    <lineage>
        <taxon>Eukaryota</taxon>
        <taxon>Viridiplantae</taxon>
        <taxon>Streptophyta</taxon>
        <taxon>Embryophyta</taxon>
        <taxon>Tracheophyta</taxon>
        <taxon>Spermatophyta</taxon>
        <taxon>Magnoliopsida</taxon>
        <taxon>eudicotyledons</taxon>
        <taxon>Gunneridae</taxon>
        <taxon>Pentapetalae</taxon>
        <taxon>rosids</taxon>
        <taxon>malvids</taxon>
        <taxon>Brassicales</taxon>
        <taxon>Brassicaceae</taxon>
        <taxon>Brassiceae</taxon>
        <taxon>Brassica</taxon>
    </lineage>
</organism>
<proteinExistence type="predicted"/>
<dbReference type="EnsemblPlants" id="Bo7g082160.1">
    <property type="protein sequence ID" value="Bo7g082160.1"/>
    <property type="gene ID" value="Bo7g082160"/>
</dbReference>
<evidence type="ECO:0000313" key="1">
    <source>
        <dbReference type="EnsemblPlants" id="Bo7g082160.1"/>
    </source>
</evidence>
<name>A0A0D3DAV8_BRAOL</name>
<dbReference type="PANTHER" id="PTHR31099:SF44">
    <property type="entry name" value="DUF4283 DOMAIN-CONTAINING PROTEIN"/>
    <property type="match status" value="1"/>
</dbReference>
<dbReference type="eggNOG" id="ENOG502RRIK">
    <property type="taxonomic scope" value="Eukaryota"/>
</dbReference>